<dbReference type="PANTHER" id="PTHR33696">
    <property type="entry name" value="T22J18.15-RELATED"/>
    <property type="match status" value="1"/>
</dbReference>
<evidence type="ECO:0000313" key="1">
    <source>
        <dbReference type="EMBL" id="KAE8057016.1"/>
    </source>
</evidence>
<dbReference type="OrthoDB" id="745459at2759"/>
<dbReference type="EMBL" id="CM017325">
    <property type="protein sequence ID" value="KAE8057016.1"/>
    <property type="molecule type" value="Genomic_DNA"/>
</dbReference>
<accession>A0A5N6R7X2</accession>
<name>A0A5N6R7X2_9ROSI</name>
<organism evidence="1 2">
    <name type="scientific">Carpinus fangiana</name>
    <dbReference type="NCBI Taxonomy" id="176857"/>
    <lineage>
        <taxon>Eukaryota</taxon>
        <taxon>Viridiplantae</taxon>
        <taxon>Streptophyta</taxon>
        <taxon>Embryophyta</taxon>
        <taxon>Tracheophyta</taxon>
        <taxon>Spermatophyta</taxon>
        <taxon>Magnoliopsida</taxon>
        <taxon>eudicotyledons</taxon>
        <taxon>Gunneridae</taxon>
        <taxon>Pentapetalae</taxon>
        <taxon>rosids</taxon>
        <taxon>fabids</taxon>
        <taxon>Fagales</taxon>
        <taxon>Betulaceae</taxon>
        <taxon>Carpinus</taxon>
    </lineage>
</organism>
<reference evidence="1 2" key="1">
    <citation type="submission" date="2019-06" db="EMBL/GenBank/DDBJ databases">
        <title>A chromosomal-level reference genome of Carpinus fangiana (Coryloideae, Betulaceae).</title>
        <authorList>
            <person name="Yang X."/>
            <person name="Wang Z."/>
            <person name="Zhang L."/>
            <person name="Hao G."/>
            <person name="Liu J."/>
            <person name="Yang Y."/>
        </authorList>
    </citation>
    <scope>NUCLEOTIDE SEQUENCE [LARGE SCALE GENOMIC DNA]</scope>
    <source>
        <strain evidence="1">Cfa_2016G</strain>
        <tissue evidence="1">Leaf</tissue>
    </source>
</reference>
<evidence type="ECO:0000313" key="2">
    <source>
        <dbReference type="Proteomes" id="UP000327013"/>
    </source>
</evidence>
<proteinExistence type="predicted"/>
<sequence>MHKANYQQSYTDKIILGFPATMEHMKFYESEVCTKVNVPFSWEVKPGVCKLSTDIQSSGAVLSHFTLQLSPPPSSFSPRNYMGDIGLHNVPRNQPATRGSSSFRMGMEKAEDPFLSAFMRCTRSSSMQKLSGKNEKDAGFGKRKSILRGTLSCKYSCPIIEDNLVRISRFPKSN</sequence>
<dbReference type="AlphaFoldDB" id="A0A5N6R7X2"/>
<dbReference type="Proteomes" id="UP000327013">
    <property type="component" value="Chromosome 5"/>
</dbReference>
<protein>
    <submittedName>
        <fullName evidence="1">Uncharacterized protein</fullName>
    </submittedName>
</protein>
<dbReference type="PANTHER" id="PTHR33696:SF3">
    <property type="entry name" value="FLZ-TYPE DOMAIN-CONTAINING PROTEIN"/>
    <property type="match status" value="1"/>
</dbReference>
<gene>
    <name evidence="1" type="ORF">FH972_013738</name>
</gene>
<keyword evidence="2" id="KW-1185">Reference proteome</keyword>